<dbReference type="HOGENOM" id="CLU_1021027_0_0_1"/>
<reference evidence="1 2" key="1">
    <citation type="journal article" date="2006" name="Nature">
        <title>Global trends of whole-genome duplications revealed by the ciliate Paramecium tetraurelia.</title>
        <authorList>
            <consortium name="Genoscope"/>
            <person name="Aury J.-M."/>
            <person name="Jaillon O."/>
            <person name="Duret L."/>
            <person name="Noel B."/>
            <person name="Jubin C."/>
            <person name="Porcel B.M."/>
            <person name="Segurens B."/>
            <person name="Daubin V."/>
            <person name="Anthouard V."/>
            <person name="Aiach N."/>
            <person name="Arnaiz O."/>
            <person name="Billaut A."/>
            <person name="Beisson J."/>
            <person name="Blanc I."/>
            <person name="Bouhouche K."/>
            <person name="Camara F."/>
            <person name="Duharcourt S."/>
            <person name="Guigo R."/>
            <person name="Gogendeau D."/>
            <person name="Katinka M."/>
            <person name="Keller A.-M."/>
            <person name="Kissmehl R."/>
            <person name="Klotz C."/>
            <person name="Koll F."/>
            <person name="Le Moue A."/>
            <person name="Lepere C."/>
            <person name="Malinsky S."/>
            <person name="Nowacki M."/>
            <person name="Nowak J.K."/>
            <person name="Plattner H."/>
            <person name="Poulain J."/>
            <person name="Ruiz F."/>
            <person name="Serrano V."/>
            <person name="Zagulski M."/>
            <person name="Dessen P."/>
            <person name="Betermier M."/>
            <person name="Weissenbach J."/>
            <person name="Scarpelli C."/>
            <person name="Schachter V."/>
            <person name="Sperling L."/>
            <person name="Meyer E."/>
            <person name="Cohen J."/>
            <person name="Wincker P."/>
        </authorList>
    </citation>
    <scope>NUCLEOTIDE SEQUENCE [LARGE SCALE GENOMIC DNA]</scope>
    <source>
        <strain evidence="1 2">Stock d4-2</strain>
    </source>
</reference>
<keyword evidence="2" id="KW-1185">Reference proteome</keyword>
<evidence type="ECO:0000313" key="2">
    <source>
        <dbReference type="Proteomes" id="UP000000600"/>
    </source>
</evidence>
<dbReference type="OrthoDB" id="299647at2759"/>
<dbReference type="RefSeq" id="XP_001451254.1">
    <property type="nucleotide sequence ID" value="XM_001451217.1"/>
</dbReference>
<dbReference type="OMA" id="ERVNDYC"/>
<accession>A0DLE0</accession>
<dbReference type="EMBL" id="CT868485">
    <property type="protein sequence ID" value="CAK83857.1"/>
    <property type="molecule type" value="Genomic_DNA"/>
</dbReference>
<protein>
    <submittedName>
        <fullName evidence="1">Uncharacterized protein</fullName>
    </submittedName>
</protein>
<sequence length="286" mass="33699">MKNYKKVGLSNTKHLNDEIGYYKECIRFLPSERVNDYCISDAINYDLLREAGMKRSKALQFCTAHHCKIDSTQIKHGPPGLKIFKTKINKFKQLNGWQMVGRLNYEESMQQEYSDDTKWQIQVQNKEESKKLEQLKQFYSDLDIKYSFNDLSLDETITKLRSLSSEQNYKNRVPQHQIKDSKNNIMYYEMAEYILQLKKPQKTLISDLCAFDDSLPLARQEYYEIQPKRIKNATPLYSPQNYEKRSKLLKELTRAYTGNVTITESSEEINKVSNLSIDGYQIFLLD</sequence>
<evidence type="ECO:0000313" key="1">
    <source>
        <dbReference type="EMBL" id="CAK83857.1"/>
    </source>
</evidence>
<dbReference type="AlphaFoldDB" id="A0DLE0"/>
<proteinExistence type="predicted"/>
<dbReference type="Proteomes" id="UP000000600">
    <property type="component" value="Unassembled WGS sequence"/>
</dbReference>
<dbReference type="GeneID" id="5037039"/>
<name>A0DLE0_PARTE</name>
<gene>
    <name evidence="1" type="ORF">GSPATT00018174001</name>
</gene>
<organism evidence="1 2">
    <name type="scientific">Paramecium tetraurelia</name>
    <dbReference type="NCBI Taxonomy" id="5888"/>
    <lineage>
        <taxon>Eukaryota</taxon>
        <taxon>Sar</taxon>
        <taxon>Alveolata</taxon>
        <taxon>Ciliophora</taxon>
        <taxon>Intramacronucleata</taxon>
        <taxon>Oligohymenophorea</taxon>
        <taxon>Peniculida</taxon>
        <taxon>Parameciidae</taxon>
        <taxon>Paramecium</taxon>
    </lineage>
</organism>
<dbReference type="KEGG" id="ptm:GSPATT00018174001"/>
<dbReference type="InParanoid" id="A0DLE0"/>